<gene>
    <name evidence="1" type="ORF">NU09_1097</name>
</gene>
<sequence length="146" mass="16922">MSTDYYGVYEQVANEINSFRNASNDIDIIEIKSINGCFDTTTEYKRIWLANNKLNGIHNGKEMFFTADDAARFETIFENISTDHIYISNPFNRSTLHIRDTYYIKVKGEDTYTFSLDSNLKQTATAGREELFKYALYINNLNADSF</sequence>
<name>A0A444WF84_9FLAO</name>
<reference evidence="1 2" key="1">
    <citation type="submission" date="2014-12" db="EMBL/GenBank/DDBJ databases">
        <title>Genome sequence of Flavobacterium beibuense RSKm HC5.</title>
        <authorList>
            <person name="Kim J.F."/>
            <person name="Song J.Y."/>
            <person name="Kwak M.-J."/>
            <person name="Lee S.-W."/>
        </authorList>
    </citation>
    <scope>NUCLEOTIDE SEQUENCE [LARGE SCALE GENOMIC DNA]</scope>
    <source>
        <strain evidence="1 2">RSKm HC5</strain>
    </source>
</reference>
<dbReference type="Proteomes" id="UP000289775">
    <property type="component" value="Unassembled WGS sequence"/>
</dbReference>
<organism evidence="1 2">
    <name type="scientific">Flavobacterium beibuense</name>
    <dbReference type="NCBI Taxonomy" id="657326"/>
    <lineage>
        <taxon>Bacteria</taxon>
        <taxon>Pseudomonadati</taxon>
        <taxon>Bacteroidota</taxon>
        <taxon>Flavobacteriia</taxon>
        <taxon>Flavobacteriales</taxon>
        <taxon>Flavobacteriaceae</taxon>
        <taxon>Flavobacterium</taxon>
    </lineage>
</organism>
<dbReference type="EMBL" id="JUIW01000003">
    <property type="protein sequence ID" value="RYJ44487.1"/>
    <property type="molecule type" value="Genomic_DNA"/>
</dbReference>
<accession>A0A444WF84</accession>
<evidence type="ECO:0000313" key="2">
    <source>
        <dbReference type="Proteomes" id="UP000289775"/>
    </source>
</evidence>
<dbReference type="AlphaFoldDB" id="A0A444WF84"/>
<proteinExistence type="predicted"/>
<comment type="caution">
    <text evidence="1">The sequence shown here is derived from an EMBL/GenBank/DDBJ whole genome shotgun (WGS) entry which is preliminary data.</text>
</comment>
<protein>
    <submittedName>
        <fullName evidence="1">Uncharacterized protein</fullName>
    </submittedName>
</protein>
<keyword evidence="2" id="KW-1185">Reference proteome</keyword>
<evidence type="ECO:0000313" key="1">
    <source>
        <dbReference type="EMBL" id="RYJ44487.1"/>
    </source>
</evidence>